<dbReference type="InterPro" id="IPR023346">
    <property type="entry name" value="Lysozyme-like_dom_sf"/>
</dbReference>
<feature type="signal peptide" evidence="2">
    <location>
        <begin position="1"/>
        <end position="19"/>
    </location>
</feature>
<evidence type="ECO:0000313" key="5">
    <source>
        <dbReference type="Proteomes" id="UP000238163"/>
    </source>
</evidence>
<dbReference type="Proteomes" id="UP000238163">
    <property type="component" value="Unassembled WGS sequence"/>
</dbReference>
<proteinExistence type="inferred from homology"/>
<feature type="chain" id="PRO_5045933377" evidence="2">
    <location>
        <begin position="20"/>
        <end position="169"/>
    </location>
</feature>
<comment type="similarity">
    <text evidence="1">Belongs to the transglycosylase Slt family.</text>
</comment>
<sequence>MLRLFLTTLLMIISTQNYAGIHPGPRQLEHWKPRPLNSIAACSRYCDVITRFAQQYQVPKNLIIAVIKKESAFDPNAVSHKGAKGLMQLMDVHTQPARIDPFHPASNIEIGTAHLARLLSKYDNVSLALAAYNAGEGAVRKYQGIPPFKETERYVADVLNTYQRLNGLP</sequence>
<reference evidence="4 5" key="1">
    <citation type="submission" date="2017-09" db="EMBL/GenBank/DDBJ databases">
        <authorList>
            <person name="Girard L."/>
            <person name="Lami R."/>
            <person name="Suzuki M."/>
            <person name="Baudart J."/>
        </authorList>
    </citation>
    <scope>NUCLEOTIDE SEQUENCE [LARGE SCALE GENOMIC DNA]</scope>
    <source>
        <strain evidence="4 5">17LN0615E</strain>
    </source>
</reference>
<dbReference type="Gene3D" id="1.10.530.10">
    <property type="match status" value="1"/>
</dbReference>
<keyword evidence="2" id="KW-0732">Signal</keyword>
<keyword evidence="5" id="KW-1185">Reference proteome</keyword>
<name>A0ABX5DBB0_9VIBR</name>
<dbReference type="Pfam" id="PF01464">
    <property type="entry name" value="SLT"/>
    <property type="match status" value="1"/>
</dbReference>
<comment type="caution">
    <text evidence="4">The sequence shown here is derived from an EMBL/GenBank/DDBJ whole genome shotgun (WGS) entry which is preliminary data.</text>
</comment>
<dbReference type="RefSeq" id="WP_096444159.1">
    <property type="nucleotide sequence ID" value="NZ_NWTN01000011.1"/>
</dbReference>
<dbReference type="PANTHER" id="PTHR37423">
    <property type="entry name" value="SOLUBLE LYTIC MUREIN TRANSGLYCOSYLASE-RELATED"/>
    <property type="match status" value="1"/>
</dbReference>
<organism evidence="4 5">
    <name type="scientific">Vibrio mediterranei</name>
    <dbReference type="NCBI Taxonomy" id="689"/>
    <lineage>
        <taxon>Bacteria</taxon>
        <taxon>Pseudomonadati</taxon>
        <taxon>Pseudomonadota</taxon>
        <taxon>Gammaproteobacteria</taxon>
        <taxon>Vibrionales</taxon>
        <taxon>Vibrionaceae</taxon>
        <taxon>Vibrio</taxon>
    </lineage>
</organism>
<dbReference type="PANTHER" id="PTHR37423:SF2">
    <property type="entry name" value="MEMBRANE-BOUND LYTIC MUREIN TRANSGLYCOSYLASE C"/>
    <property type="match status" value="1"/>
</dbReference>
<dbReference type="InterPro" id="IPR008258">
    <property type="entry name" value="Transglycosylase_SLT_dom_1"/>
</dbReference>
<gene>
    <name evidence="4" type="ORF">COR51_16390</name>
</gene>
<evidence type="ECO:0000256" key="2">
    <source>
        <dbReference type="SAM" id="SignalP"/>
    </source>
</evidence>
<protein>
    <submittedName>
        <fullName evidence="4">Murein transglycosylase</fullName>
    </submittedName>
</protein>
<accession>A0ABX5DBB0</accession>
<evidence type="ECO:0000259" key="3">
    <source>
        <dbReference type="Pfam" id="PF01464"/>
    </source>
</evidence>
<dbReference type="CDD" id="cd00254">
    <property type="entry name" value="LT-like"/>
    <property type="match status" value="1"/>
</dbReference>
<dbReference type="SUPFAM" id="SSF53955">
    <property type="entry name" value="Lysozyme-like"/>
    <property type="match status" value="1"/>
</dbReference>
<dbReference type="EMBL" id="NWTN01000011">
    <property type="protein sequence ID" value="PRQ66513.1"/>
    <property type="molecule type" value="Genomic_DNA"/>
</dbReference>
<evidence type="ECO:0000256" key="1">
    <source>
        <dbReference type="ARBA" id="ARBA00007734"/>
    </source>
</evidence>
<evidence type="ECO:0000313" key="4">
    <source>
        <dbReference type="EMBL" id="PRQ66513.1"/>
    </source>
</evidence>
<feature type="domain" description="Transglycosylase SLT" evidence="3">
    <location>
        <begin position="49"/>
        <end position="152"/>
    </location>
</feature>
<reference evidence="4 5" key="2">
    <citation type="submission" date="2018-03" db="EMBL/GenBank/DDBJ databases">
        <title>Genetic Diversity and Phenotypic Plasticity of AHL Mediated Quorum Sensing in Environmental Strains of Vibrio mediterranei.</title>
        <authorList>
            <person name="Lantoine F."/>
            <person name="Vouve F."/>
        </authorList>
    </citation>
    <scope>NUCLEOTIDE SEQUENCE [LARGE SCALE GENOMIC DNA]</scope>
    <source>
        <strain evidence="4 5">17LN0615E</strain>
    </source>
</reference>